<dbReference type="PANTHER" id="PTHR40465:SF1">
    <property type="entry name" value="DUF6534 DOMAIN-CONTAINING PROTEIN"/>
    <property type="match status" value="1"/>
</dbReference>
<feature type="domain" description="DUF6534" evidence="2">
    <location>
        <begin position="152"/>
        <end position="260"/>
    </location>
</feature>
<feature type="transmembrane region" description="Helical" evidence="1">
    <location>
        <begin position="180"/>
        <end position="204"/>
    </location>
</feature>
<dbReference type="EMBL" id="MU793264">
    <property type="protein sequence ID" value="KAJ3789166.1"/>
    <property type="molecule type" value="Genomic_DNA"/>
</dbReference>
<dbReference type="AlphaFoldDB" id="A0AA38NQC6"/>
<comment type="caution">
    <text evidence="3">The sequence shown here is derived from an EMBL/GenBank/DDBJ whole genome shotgun (WGS) entry which is preliminary data.</text>
</comment>
<keyword evidence="1" id="KW-0472">Membrane</keyword>
<evidence type="ECO:0000313" key="4">
    <source>
        <dbReference type="Proteomes" id="UP001163798"/>
    </source>
</evidence>
<keyword evidence="4" id="KW-1185">Reference proteome</keyword>
<protein>
    <recommendedName>
        <fullName evidence="2">DUF6534 domain-containing protein</fullName>
    </recommendedName>
</protein>
<feature type="transmembrane region" description="Helical" evidence="1">
    <location>
        <begin position="147"/>
        <end position="168"/>
    </location>
</feature>
<dbReference type="InterPro" id="IPR045339">
    <property type="entry name" value="DUF6534"/>
</dbReference>
<accession>A0AA38NQC6</accession>
<dbReference type="Proteomes" id="UP001163798">
    <property type="component" value="Unassembled WGS sequence"/>
</dbReference>
<evidence type="ECO:0000313" key="3">
    <source>
        <dbReference type="EMBL" id="KAJ3789166.1"/>
    </source>
</evidence>
<name>A0AA38NQC6_9AGAR</name>
<feature type="transmembrane region" description="Helical" evidence="1">
    <location>
        <begin position="81"/>
        <end position="99"/>
    </location>
</feature>
<gene>
    <name evidence="3" type="ORF">GGU10DRAFT_431877</name>
</gene>
<evidence type="ECO:0000259" key="2">
    <source>
        <dbReference type="Pfam" id="PF20152"/>
    </source>
</evidence>
<feature type="transmembrane region" description="Helical" evidence="1">
    <location>
        <begin position="106"/>
        <end position="127"/>
    </location>
</feature>
<feature type="transmembrane region" description="Helical" evidence="1">
    <location>
        <begin position="6"/>
        <end position="24"/>
    </location>
</feature>
<sequence>MNSTYGSAFVGLIVSATLYGATILQVLTSSDTDISTIGIIPRMHVFLKFCIFDTMQLVLCVTALYWYLITNYNNPSVLDQLTWGVIALLVECFFARRVWLMSSNMYLVTIIVILAAIHFVLGIVFTVDSFRLVTNTEFGNLIWVTSAGIGSAAAADVIIAGALCFYLSKSRTGFKKTDSLISTLIVYSLTTGLITSLIGVVIVVTVRKFPSFEGIQKFTDRDKTIQFATMPNNYIWLAFFWIDGKCYVNSCLAALNSRESLREKASPQDGSFFQLSRVPGNSTRISSANSRKSGDGTRLAITVHTDTVFKTDYTDPLPSSELPVLEQKTESFPLRADNIP</sequence>
<dbReference type="Pfam" id="PF20152">
    <property type="entry name" value="DUF6534"/>
    <property type="match status" value="1"/>
</dbReference>
<evidence type="ECO:0000256" key="1">
    <source>
        <dbReference type="SAM" id="Phobius"/>
    </source>
</evidence>
<keyword evidence="1" id="KW-0812">Transmembrane</keyword>
<dbReference type="PANTHER" id="PTHR40465">
    <property type="entry name" value="CHROMOSOME 1, WHOLE GENOME SHOTGUN SEQUENCE"/>
    <property type="match status" value="1"/>
</dbReference>
<reference evidence="3" key="1">
    <citation type="submission" date="2022-08" db="EMBL/GenBank/DDBJ databases">
        <authorList>
            <consortium name="DOE Joint Genome Institute"/>
            <person name="Min B."/>
            <person name="Riley R."/>
            <person name="Sierra-Patev S."/>
            <person name="Naranjo-Ortiz M."/>
            <person name="Looney B."/>
            <person name="Konkel Z."/>
            <person name="Slot J.C."/>
            <person name="Sakamoto Y."/>
            <person name="Steenwyk J.L."/>
            <person name="Rokas A."/>
            <person name="Carro J."/>
            <person name="Camarero S."/>
            <person name="Ferreira P."/>
            <person name="Molpeceres G."/>
            <person name="Ruiz-Duenas F.J."/>
            <person name="Serrano A."/>
            <person name="Henrissat B."/>
            <person name="Drula E."/>
            <person name="Hughes K.W."/>
            <person name="Mata J.L."/>
            <person name="Ishikawa N.K."/>
            <person name="Vargas-Isla R."/>
            <person name="Ushijima S."/>
            <person name="Smith C.A."/>
            <person name="Ahrendt S."/>
            <person name="Andreopoulos W."/>
            <person name="He G."/>
            <person name="Labutti K."/>
            <person name="Lipzen A."/>
            <person name="Ng V."/>
            <person name="Sandor L."/>
            <person name="Barry K."/>
            <person name="Martinez A.T."/>
            <person name="Xiao Y."/>
            <person name="Gibbons J.G."/>
            <person name="Terashima K."/>
            <person name="Hibbett D.S."/>
            <person name="Grigoriev I.V."/>
        </authorList>
    </citation>
    <scope>NUCLEOTIDE SEQUENCE</scope>
    <source>
        <strain evidence="3">TFB10291</strain>
    </source>
</reference>
<feature type="transmembrane region" description="Helical" evidence="1">
    <location>
        <begin position="45"/>
        <end position="69"/>
    </location>
</feature>
<keyword evidence="1" id="KW-1133">Transmembrane helix</keyword>
<organism evidence="3 4">
    <name type="scientific">Lentinula aff. detonsa</name>
    <dbReference type="NCBI Taxonomy" id="2804958"/>
    <lineage>
        <taxon>Eukaryota</taxon>
        <taxon>Fungi</taxon>
        <taxon>Dikarya</taxon>
        <taxon>Basidiomycota</taxon>
        <taxon>Agaricomycotina</taxon>
        <taxon>Agaricomycetes</taxon>
        <taxon>Agaricomycetidae</taxon>
        <taxon>Agaricales</taxon>
        <taxon>Marasmiineae</taxon>
        <taxon>Omphalotaceae</taxon>
        <taxon>Lentinula</taxon>
    </lineage>
</organism>
<proteinExistence type="predicted"/>